<comment type="caution">
    <text evidence="1">The sequence shown here is derived from an EMBL/GenBank/DDBJ whole genome shotgun (WGS) entry which is preliminary data.</text>
</comment>
<sequence>MKFARSGGPLVLRGQAGNGHLQAEFDGAFVTLFFQQVENNLLSGISRIVSEVMKRIVDAIK</sequence>
<gene>
    <name evidence="1" type="ORF">FYJ85_02095</name>
</gene>
<protein>
    <submittedName>
        <fullName evidence="1">Uncharacterized protein</fullName>
    </submittedName>
</protein>
<dbReference type="AlphaFoldDB" id="A0A844FYM7"/>
<dbReference type="EMBL" id="VUNS01000002">
    <property type="protein sequence ID" value="MST95834.1"/>
    <property type="molecule type" value="Genomic_DNA"/>
</dbReference>
<dbReference type="RefSeq" id="WP_154416842.1">
    <property type="nucleotide sequence ID" value="NZ_VUNS01000002.1"/>
</dbReference>
<reference evidence="1 2" key="1">
    <citation type="submission" date="2019-08" db="EMBL/GenBank/DDBJ databases">
        <title>In-depth cultivation of the pig gut microbiome towards novel bacterial diversity and tailored functional studies.</title>
        <authorList>
            <person name="Wylensek D."/>
            <person name="Hitch T.C.A."/>
            <person name="Clavel T."/>
        </authorList>
    </citation>
    <scope>NUCLEOTIDE SEQUENCE [LARGE SCALE GENOMIC DNA]</scope>
    <source>
        <strain evidence="1 2">BBE-744-WT-12</strain>
    </source>
</reference>
<organism evidence="1 2">
    <name type="scientific">Victivallis lenta</name>
    <dbReference type="NCBI Taxonomy" id="2606640"/>
    <lineage>
        <taxon>Bacteria</taxon>
        <taxon>Pseudomonadati</taxon>
        <taxon>Lentisphaerota</taxon>
        <taxon>Lentisphaeria</taxon>
        <taxon>Victivallales</taxon>
        <taxon>Victivallaceae</taxon>
        <taxon>Victivallis</taxon>
    </lineage>
</organism>
<accession>A0A844FYM7</accession>
<keyword evidence="2" id="KW-1185">Reference proteome</keyword>
<proteinExistence type="predicted"/>
<dbReference type="Proteomes" id="UP000435649">
    <property type="component" value="Unassembled WGS sequence"/>
</dbReference>
<name>A0A844FYM7_9BACT</name>
<evidence type="ECO:0000313" key="1">
    <source>
        <dbReference type="EMBL" id="MST95834.1"/>
    </source>
</evidence>
<evidence type="ECO:0000313" key="2">
    <source>
        <dbReference type="Proteomes" id="UP000435649"/>
    </source>
</evidence>